<dbReference type="PANTHER" id="PTHR34276">
    <property type="entry name" value="MINI-RIBONUCLEASE 3"/>
    <property type="match status" value="1"/>
</dbReference>
<keyword evidence="3 6" id="KW-0540">Nuclease</keyword>
<proteinExistence type="inferred from homology"/>
<accession>A0A173SVC3</accession>
<dbReference type="HAMAP" id="MF_01468">
    <property type="entry name" value="RNase_Mini_III"/>
    <property type="match status" value="1"/>
</dbReference>
<comment type="similarity">
    <text evidence="6">Belongs to the MrnC RNase family.</text>
</comment>
<dbReference type="PANTHER" id="PTHR34276:SF1">
    <property type="entry name" value="MINI-RIBONUCLEASE 3"/>
    <property type="match status" value="1"/>
</dbReference>
<dbReference type="GO" id="GO:0004525">
    <property type="term" value="F:ribonuclease III activity"/>
    <property type="evidence" value="ECO:0007669"/>
    <property type="project" value="InterPro"/>
</dbReference>
<keyword evidence="5 6" id="KW-0378">Hydrolase</keyword>
<evidence type="ECO:0000256" key="1">
    <source>
        <dbReference type="ARBA" id="ARBA00022517"/>
    </source>
</evidence>
<dbReference type="EC" id="3.1.26.-" evidence="6"/>
<dbReference type="Proteomes" id="UP000095390">
    <property type="component" value="Unassembled WGS sequence"/>
</dbReference>
<dbReference type="Pfam" id="PF00636">
    <property type="entry name" value="Ribonuclease_3"/>
    <property type="match status" value="1"/>
</dbReference>
<dbReference type="GO" id="GO:0006364">
    <property type="term" value="P:rRNA processing"/>
    <property type="evidence" value="ECO:0007669"/>
    <property type="project" value="UniProtKB-UniRule"/>
</dbReference>
<comment type="cofactor">
    <cofactor evidence="6">
        <name>Mg(2+)</name>
        <dbReference type="ChEBI" id="CHEBI:18420"/>
    </cofactor>
</comment>
<dbReference type="InterPro" id="IPR008226">
    <property type="entry name" value="Mini3_fam"/>
</dbReference>
<gene>
    <name evidence="6 8" type="primary">mrnC</name>
    <name evidence="8" type="ORF">ERS852578_01226</name>
</gene>
<keyword evidence="2 6" id="KW-0698">rRNA processing</keyword>
<dbReference type="InterPro" id="IPR000999">
    <property type="entry name" value="RNase_III_dom"/>
</dbReference>
<dbReference type="AlphaFoldDB" id="A0A173SVC3"/>
<sequence length="142" mass="16023">METCLKGIAEHFPLTEKELRGYSSLGLAYIGDCIYELFVRTMVVTKGNDKANHYHQKTISYVNAAAQTAMMEKIKPLLTDEERAVFRRGKNAKSPSPAKNQSSHDYHIATGFEALMGYLYLSGQMERLEELIRICLSDADNL</sequence>
<dbReference type="SUPFAM" id="SSF69065">
    <property type="entry name" value="RNase III domain-like"/>
    <property type="match status" value="1"/>
</dbReference>
<name>A0A173SVC3_9FIRM</name>
<dbReference type="RefSeq" id="WP_055182771.1">
    <property type="nucleotide sequence ID" value="NZ_CAJLIF010000011.1"/>
</dbReference>
<dbReference type="InterPro" id="IPR036389">
    <property type="entry name" value="RNase_III_sf"/>
</dbReference>
<keyword evidence="6" id="KW-0694">RNA-binding</keyword>
<comment type="subunit">
    <text evidence="6">Homodimer.</text>
</comment>
<comment type="subcellular location">
    <subcellularLocation>
        <location evidence="6">Cytoplasm</location>
    </subcellularLocation>
</comment>
<keyword evidence="6" id="KW-0460">Magnesium</keyword>
<evidence type="ECO:0000313" key="9">
    <source>
        <dbReference type="Proteomes" id="UP000095390"/>
    </source>
</evidence>
<evidence type="ECO:0000256" key="6">
    <source>
        <dbReference type="HAMAP-Rule" id="MF_01468"/>
    </source>
</evidence>
<dbReference type="Gene3D" id="1.10.1520.10">
    <property type="entry name" value="Ribonuclease III domain"/>
    <property type="match status" value="1"/>
</dbReference>
<keyword evidence="4 6" id="KW-0255">Endonuclease</keyword>
<reference evidence="8 9" key="1">
    <citation type="submission" date="2015-09" db="EMBL/GenBank/DDBJ databases">
        <authorList>
            <consortium name="Pathogen Informatics"/>
        </authorList>
    </citation>
    <scope>NUCLEOTIDE SEQUENCE [LARGE SCALE GENOMIC DNA]</scope>
    <source>
        <strain evidence="8 9">2789STDY5834966</strain>
    </source>
</reference>
<evidence type="ECO:0000256" key="4">
    <source>
        <dbReference type="ARBA" id="ARBA00022759"/>
    </source>
</evidence>
<keyword evidence="6" id="KW-0963">Cytoplasm</keyword>
<feature type="active site" evidence="6">
    <location>
        <position position="32"/>
    </location>
</feature>
<evidence type="ECO:0000313" key="8">
    <source>
        <dbReference type="EMBL" id="CUM94373.1"/>
    </source>
</evidence>
<dbReference type="GO" id="GO:0019843">
    <property type="term" value="F:rRNA binding"/>
    <property type="evidence" value="ECO:0007669"/>
    <property type="project" value="UniProtKB-UniRule"/>
</dbReference>
<comment type="function">
    <text evidence="6">Involved in correct processing of both the 5' and 3' ends of 23S rRNA precursor. Processes 30S rRNA precursor transcript even in absence of ribonuclease 3 (Rnc); Rnc processes 30S rRNA into smaller rRNA precursors.</text>
</comment>
<organism evidence="8 9">
    <name type="scientific">Anaerobutyricum hallii</name>
    <dbReference type="NCBI Taxonomy" id="39488"/>
    <lineage>
        <taxon>Bacteria</taxon>
        <taxon>Bacillati</taxon>
        <taxon>Bacillota</taxon>
        <taxon>Clostridia</taxon>
        <taxon>Lachnospirales</taxon>
        <taxon>Lachnospiraceae</taxon>
        <taxon>Anaerobutyricum</taxon>
    </lineage>
</organism>
<keyword evidence="6" id="KW-0699">rRNA-binding</keyword>
<protein>
    <recommendedName>
        <fullName evidence="6">Mini-ribonuclease 3</fullName>
        <shortName evidence="6">Mini-3</shortName>
        <shortName evidence="6">Mini-RNase 3</shortName>
        <ecNumber evidence="6">3.1.26.-</ecNumber>
    </recommendedName>
    <alternativeName>
        <fullName evidence="6">Mini-RNase III</fullName>
        <shortName evidence="6">Mini-III</shortName>
    </alternativeName>
</protein>
<dbReference type="PIRSF" id="PIRSF005520">
    <property type="entry name" value="UCP005520"/>
    <property type="match status" value="1"/>
</dbReference>
<feature type="domain" description="RNase III" evidence="7">
    <location>
        <begin position="27"/>
        <end position="123"/>
    </location>
</feature>
<evidence type="ECO:0000256" key="2">
    <source>
        <dbReference type="ARBA" id="ARBA00022552"/>
    </source>
</evidence>
<dbReference type="GO" id="GO:0005737">
    <property type="term" value="C:cytoplasm"/>
    <property type="evidence" value="ECO:0007669"/>
    <property type="project" value="UniProtKB-SubCell"/>
</dbReference>
<dbReference type="OrthoDB" id="46571at2"/>
<evidence type="ECO:0000256" key="3">
    <source>
        <dbReference type="ARBA" id="ARBA00022722"/>
    </source>
</evidence>
<evidence type="ECO:0000256" key="5">
    <source>
        <dbReference type="ARBA" id="ARBA00022801"/>
    </source>
</evidence>
<evidence type="ECO:0000259" key="7">
    <source>
        <dbReference type="Pfam" id="PF00636"/>
    </source>
</evidence>
<keyword evidence="1 6" id="KW-0690">Ribosome biogenesis</keyword>
<dbReference type="EMBL" id="CYYC01000012">
    <property type="protein sequence ID" value="CUM94373.1"/>
    <property type="molecule type" value="Genomic_DNA"/>
</dbReference>